<keyword evidence="2" id="KW-1185">Reference proteome</keyword>
<dbReference type="Proteomes" id="UP001060215">
    <property type="component" value="Chromosome 2"/>
</dbReference>
<dbReference type="EMBL" id="CM045759">
    <property type="protein sequence ID" value="KAI8017057.1"/>
    <property type="molecule type" value="Genomic_DNA"/>
</dbReference>
<comment type="caution">
    <text evidence="1">The sequence shown here is derived from an EMBL/GenBank/DDBJ whole genome shotgun (WGS) entry which is preliminary data.</text>
</comment>
<organism evidence="1 2">
    <name type="scientific">Camellia lanceoleosa</name>
    <dbReference type="NCBI Taxonomy" id="1840588"/>
    <lineage>
        <taxon>Eukaryota</taxon>
        <taxon>Viridiplantae</taxon>
        <taxon>Streptophyta</taxon>
        <taxon>Embryophyta</taxon>
        <taxon>Tracheophyta</taxon>
        <taxon>Spermatophyta</taxon>
        <taxon>Magnoliopsida</taxon>
        <taxon>eudicotyledons</taxon>
        <taxon>Gunneridae</taxon>
        <taxon>Pentapetalae</taxon>
        <taxon>asterids</taxon>
        <taxon>Ericales</taxon>
        <taxon>Theaceae</taxon>
        <taxon>Camellia</taxon>
    </lineage>
</organism>
<accession>A0ACC0HTZ8</accession>
<name>A0ACC0HTZ8_9ERIC</name>
<evidence type="ECO:0000313" key="2">
    <source>
        <dbReference type="Proteomes" id="UP001060215"/>
    </source>
</evidence>
<reference evidence="1 2" key="1">
    <citation type="journal article" date="2022" name="Plant J.">
        <title>Chromosome-level genome of Camellia lanceoleosa provides a valuable resource for understanding genome evolution and self-incompatibility.</title>
        <authorList>
            <person name="Gong W."/>
            <person name="Xiao S."/>
            <person name="Wang L."/>
            <person name="Liao Z."/>
            <person name="Chang Y."/>
            <person name="Mo W."/>
            <person name="Hu G."/>
            <person name="Li W."/>
            <person name="Zhao G."/>
            <person name="Zhu H."/>
            <person name="Hu X."/>
            <person name="Ji K."/>
            <person name="Xiang X."/>
            <person name="Song Q."/>
            <person name="Yuan D."/>
            <person name="Jin S."/>
            <person name="Zhang L."/>
        </authorList>
    </citation>
    <scope>NUCLEOTIDE SEQUENCE [LARGE SCALE GENOMIC DNA]</scope>
    <source>
        <strain evidence="1">SQ_2022a</strain>
    </source>
</reference>
<protein>
    <submittedName>
        <fullName evidence="1">Uncharacterized protein</fullName>
    </submittedName>
</protein>
<proteinExistence type="predicted"/>
<sequence>MTKKTYSKRRRKAIIGCTSLESSPASEEVIASNEDLLTEILLRLPAKSLIRFKRKKEENWASIPIKYMQCFYVFKSHFADLGFRVPIIKLSSCLIKHIRRPWKDCLIVRLLGKTLGSNKPVPELMLTTAVAKANGHGAGLDQAPTASSSGKQSIPDRG</sequence>
<evidence type="ECO:0000313" key="1">
    <source>
        <dbReference type="EMBL" id="KAI8017057.1"/>
    </source>
</evidence>
<gene>
    <name evidence="1" type="ORF">LOK49_LG04G00512</name>
</gene>